<proteinExistence type="predicted"/>
<dbReference type="RefSeq" id="WP_074973132.1">
    <property type="nucleotide sequence ID" value="NZ_AP022213.1"/>
</dbReference>
<accession>A0A1I0UQZ7</accession>
<organism evidence="1 2">
    <name type="scientific">Metapseudomonas otitidis</name>
    <dbReference type="NCBI Taxonomy" id="319939"/>
    <lineage>
        <taxon>Bacteria</taxon>
        <taxon>Pseudomonadati</taxon>
        <taxon>Pseudomonadota</taxon>
        <taxon>Gammaproteobacteria</taxon>
        <taxon>Pseudomonadales</taxon>
        <taxon>Pseudomonadaceae</taxon>
        <taxon>Metapseudomonas</taxon>
    </lineage>
</organism>
<gene>
    <name evidence="1" type="ORF">WP8S17C03_09170</name>
</gene>
<dbReference type="EMBL" id="AP022213">
    <property type="protein sequence ID" value="BBT14868.1"/>
    <property type="molecule type" value="Genomic_DNA"/>
</dbReference>
<dbReference type="Proteomes" id="UP000515591">
    <property type="component" value="Chromosome"/>
</dbReference>
<sequence length="242" mass="26191">MHRLTSLLFAVATSTPLFAGELDGRFQADLAGANTVLDLQQQGQVVTGRYSENGTLQLDLRGQYDGQVLNAEIVLPQTNQVIATLAATYGNDQLNARLAARDPVSGQVLERQALFQRSPSTATGATRTSAGTLDPALVGTWVHEDIINSGGASFASFNTVLTLHLAPDGRVEQWSRSVGGGSDWSYDSDGTLQYAGQWQTADGILLVRPDGGTDYQPATRYRFSDPYLVTEDQGGRKIWQRR</sequence>
<protein>
    <submittedName>
        <fullName evidence="1">Uncharacterized protein</fullName>
    </submittedName>
</protein>
<reference evidence="1 2" key="1">
    <citation type="submission" date="2019-12" db="EMBL/GenBank/DDBJ databases">
        <title>complete genome sequences of Pseudomonas otitidis str. WP8-S17-CRE-03 isolated from wastewater treatment plant effluent.</title>
        <authorList>
            <person name="Sekizuka T."/>
            <person name="Itokawa K."/>
            <person name="Yatsu K."/>
            <person name="Inamine Y."/>
            <person name="Kuroda M."/>
        </authorList>
    </citation>
    <scope>NUCLEOTIDE SEQUENCE [LARGE SCALE GENOMIC DNA]</scope>
    <source>
        <strain evidence="1 2">WP8-S17-CRE-03</strain>
    </source>
</reference>
<evidence type="ECO:0000313" key="1">
    <source>
        <dbReference type="EMBL" id="BBT14868.1"/>
    </source>
</evidence>
<evidence type="ECO:0000313" key="2">
    <source>
        <dbReference type="Proteomes" id="UP000515591"/>
    </source>
</evidence>
<dbReference type="AlphaFoldDB" id="A0A1I0UQZ7"/>
<name>A0A1I0UQZ7_9GAMM</name>